<dbReference type="Pfam" id="PF13307">
    <property type="entry name" value="Helicase_C_2"/>
    <property type="match status" value="1"/>
</dbReference>
<keyword evidence="14" id="KW-0238">DNA-binding</keyword>
<evidence type="ECO:0000256" key="4">
    <source>
        <dbReference type="ARBA" id="ARBA00022485"/>
    </source>
</evidence>
<dbReference type="Gene3D" id="1.10.275.40">
    <property type="match status" value="1"/>
</dbReference>
<evidence type="ECO:0000256" key="11">
    <source>
        <dbReference type="ARBA" id="ARBA00023004"/>
    </source>
</evidence>
<evidence type="ECO:0000256" key="5">
    <source>
        <dbReference type="ARBA" id="ARBA00022723"/>
    </source>
</evidence>
<dbReference type="PRINTS" id="PR00852">
    <property type="entry name" value="XRODRMPGMNTD"/>
</dbReference>
<dbReference type="PROSITE" id="PS00690">
    <property type="entry name" value="DEAH_ATP_HELICASE"/>
    <property type="match status" value="1"/>
</dbReference>
<evidence type="ECO:0000256" key="3">
    <source>
        <dbReference type="ARBA" id="ARBA00009146"/>
    </source>
</evidence>
<evidence type="ECO:0000256" key="7">
    <source>
        <dbReference type="ARBA" id="ARBA00022763"/>
    </source>
</evidence>
<comment type="subcellular location">
    <subcellularLocation>
        <location evidence="2">Nucleus</location>
    </subcellularLocation>
</comment>
<dbReference type="GO" id="GO:0006366">
    <property type="term" value="P:transcription by RNA polymerase II"/>
    <property type="evidence" value="ECO:0007669"/>
    <property type="project" value="TreeGrafter"/>
</dbReference>
<dbReference type="Gene3D" id="1.10.30.20">
    <property type="entry name" value="Bacterial XPD DNA helicase, FeS cluster domain"/>
    <property type="match status" value="1"/>
</dbReference>
<keyword evidence="17" id="KW-0413">Isomerase</keyword>
<accession>A0A427Y041</accession>
<keyword evidence="18" id="KW-0539">Nucleus</keyword>
<keyword evidence="10" id="KW-0067">ATP-binding</keyword>
<dbReference type="STRING" id="105984.A0A427Y041"/>
<dbReference type="SUPFAM" id="SSF52540">
    <property type="entry name" value="P-loop containing nucleoside triphosphate hydrolases"/>
    <property type="match status" value="1"/>
</dbReference>
<dbReference type="SMART" id="SM00488">
    <property type="entry name" value="DEXDc2"/>
    <property type="match status" value="1"/>
</dbReference>
<comment type="cofactor">
    <cofactor evidence="1">
        <name>[4Fe-4S] cluster</name>
        <dbReference type="ChEBI" id="CHEBI:49883"/>
    </cofactor>
</comment>
<dbReference type="Gene3D" id="3.40.50.300">
    <property type="entry name" value="P-loop containing nucleotide triphosphate hydrolases"/>
    <property type="match status" value="2"/>
</dbReference>
<sequence>MKFMIDDLPVLFPYERLYPEQYSYMCDLKKTLDAGGHCVLEMPSGTGKTVSLLSLIVSYMQFYPEKRKLIYCSRTVPEIEKALAELKRLMEYREEMGVKDEGFRGLGLTSRKNMCLNPEVNKEKKGKVVDSRCRDLTSSYACERGRADPGSVPLCSWHEELNNYETGELIPEGVFTLDDIKKYGQEKGVCPYFTIRRMMPYVDVIIYSFHYLLDPKVAEQVSQELSKEAIVIFDEAHNIGKGALSWVKASDAQKLTDEYEKLVSGLREANDHNEEDDLLANPVLSDDMIQEAIPGNIRKAEHFIAFLKRFIEYLKTRMRVLHVVAETPQSFLAHLKEITYIEKRPLQFCAERLTSLIRTLELTNLEEHSALQKIAGFATLVATYDKGFLLILEPYETEHATVPNPIFHFTCLDPSLAIAPVFERFSSVIITSGTISPLDMYPKILQFQPVIQESYPMTLTRNAFLPMVITRGSDQVPISSRFEVRNDPAVVRNFGSILIDLARTVPDGVVAFFPSYLYMESIVSAWYDMGILSEVWKHKLLFVETPDAMETSIALKNYREACNNGRGAVLLSVARGKVSEGIDFDHNYGRAVIMFGIPYQYTESRILKARLEFLRDNHRIRENDYLTFDAMRHAAQCVGRVLRGKTDWGLMVFADKRFARQDKRSKLPRWINQYITDAHSNLSTDMAVVLAKKFIRQISQPFDHTQTGISLWTLEDIEERQRKDREDLERAAEEMDDAFGPTTANGAAGGARIDDADVEMDHFDIDDAALAAVDFPEDV</sequence>
<feature type="region of interest" description="Disordered" evidence="21">
    <location>
        <begin position="723"/>
        <end position="751"/>
    </location>
</feature>
<keyword evidence="13" id="KW-0805">Transcription regulation</keyword>
<dbReference type="GO" id="GO:0051539">
    <property type="term" value="F:4 iron, 4 sulfur cluster binding"/>
    <property type="evidence" value="ECO:0007669"/>
    <property type="project" value="UniProtKB-KW"/>
</dbReference>
<dbReference type="InterPro" id="IPR001945">
    <property type="entry name" value="RAD3/XPD"/>
</dbReference>
<dbReference type="AlphaFoldDB" id="A0A427Y041"/>
<dbReference type="InterPro" id="IPR010643">
    <property type="entry name" value="HBB"/>
</dbReference>
<dbReference type="GO" id="GO:0043139">
    <property type="term" value="F:5'-3' DNA helicase activity"/>
    <property type="evidence" value="ECO:0007669"/>
    <property type="project" value="UniProtKB-EC"/>
</dbReference>
<evidence type="ECO:0000256" key="15">
    <source>
        <dbReference type="ARBA" id="ARBA00023163"/>
    </source>
</evidence>
<comment type="caution">
    <text evidence="23">The sequence shown here is derived from an EMBL/GenBank/DDBJ whole genome shotgun (WGS) entry which is preliminary data.</text>
</comment>
<dbReference type="InterPro" id="IPR006555">
    <property type="entry name" value="ATP-dep_Helicase_C"/>
</dbReference>
<dbReference type="FunFam" id="3.40.50.300:FF:000135">
    <property type="entry name" value="DNA repair helicase RAD3, putative"/>
    <property type="match status" value="1"/>
</dbReference>
<name>A0A427Y041_9TREE</name>
<evidence type="ECO:0000313" key="23">
    <source>
        <dbReference type="EMBL" id="RSH84423.1"/>
    </source>
</evidence>
<dbReference type="PROSITE" id="PS51193">
    <property type="entry name" value="HELICASE_ATP_BIND_2"/>
    <property type="match status" value="1"/>
</dbReference>
<gene>
    <name evidence="23" type="primary">RAD15</name>
    <name evidence="23" type="ORF">EHS24_005944</name>
</gene>
<dbReference type="GO" id="GO:0005524">
    <property type="term" value="F:ATP binding"/>
    <property type="evidence" value="ECO:0007669"/>
    <property type="project" value="UniProtKB-KW"/>
</dbReference>
<dbReference type="CDD" id="cd18788">
    <property type="entry name" value="SF2_C_XPD"/>
    <property type="match status" value="1"/>
</dbReference>
<evidence type="ECO:0000256" key="16">
    <source>
        <dbReference type="ARBA" id="ARBA00023204"/>
    </source>
</evidence>
<dbReference type="PANTHER" id="PTHR11472">
    <property type="entry name" value="DNA REPAIR DEAD HELICASE RAD3/XP-D SUBFAMILY MEMBER"/>
    <property type="match status" value="1"/>
</dbReference>
<dbReference type="RefSeq" id="XP_028477871.1">
    <property type="nucleotide sequence ID" value="XM_028621419.1"/>
</dbReference>
<proteinExistence type="inferred from homology"/>
<evidence type="ECO:0000256" key="2">
    <source>
        <dbReference type="ARBA" id="ARBA00004123"/>
    </source>
</evidence>
<dbReference type="PANTHER" id="PTHR11472:SF1">
    <property type="entry name" value="GENERAL TRANSCRIPTION AND DNA REPAIR FACTOR IIH HELICASE SUBUNIT XPD"/>
    <property type="match status" value="1"/>
</dbReference>
<dbReference type="GO" id="GO:0000112">
    <property type="term" value="C:nucleotide-excision repair factor 3 complex"/>
    <property type="evidence" value="ECO:0007669"/>
    <property type="project" value="UniProtKB-ARBA"/>
</dbReference>
<comment type="similarity">
    <text evidence="3">Belongs to the helicase family. RAD3/XPD subfamily.</text>
</comment>
<dbReference type="InterPro" id="IPR010614">
    <property type="entry name" value="RAD3-like_helicase_DEAD"/>
</dbReference>
<dbReference type="InterPro" id="IPR014013">
    <property type="entry name" value="Helic_SF1/SF2_ATP-bd_DinG/Rad3"/>
</dbReference>
<evidence type="ECO:0000256" key="1">
    <source>
        <dbReference type="ARBA" id="ARBA00001966"/>
    </source>
</evidence>
<dbReference type="Pfam" id="PF06733">
    <property type="entry name" value="DEAD_2"/>
    <property type="match status" value="1"/>
</dbReference>
<dbReference type="FunFam" id="3.40.50.300:FF:000128">
    <property type="entry name" value="Putative DNA repair helicase RAD3"/>
    <property type="match status" value="1"/>
</dbReference>
<feature type="domain" description="Helicase ATP-binding" evidence="22">
    <location>
        <begin position="7"/>
        <end position="294"/>
    </location>
</feature>
<dbReference type="NCBIfam" id="TIGR00604">
    <property type="entry name" value="rad3"/>
    <property type="match status" value="2"/>
</dbReference>
<evidence type="ECO:0000256" key="9">
    <source>
        <dbReference type="ARBA" id="ARBA00022806"/>
    </source>
</evidence>
<dbReference type="InterPro" id="IPR013020">
    <property type="entry name" value="Rad3/Chl1-like"/>
</dbReference>
<keyword evidence="5" id="KW-0479">Metal-binding</keyword>
<evidence type="ECO:0000256" key="19">
    <source>
        <dbReference type="ARBA" id="ARBA00044969"/>
    </source>
</evidence>
<dbReference type="FunFam" id="1.10.30.20:FF:000001">
    <property type="entry name" value="DNA repair helicase rad15"/>
    <property type="match status" value="1"/>
</dbReference>
<dbReference type="GeneID" id="39590487"/>
<dbReference type="EMBL" id="RSCE01000003">
    <property type="protein sequence ID" value="RSH84423.1"/>
    <property type="molecule type" value="Genomic_DNA"/>
</dbReference>
<dbReference type="InterPro" id="IPR042493">
    <property type="entry name" value="XPD_DNA_FeS"/>
</dbReference>
<keyword evidence="8" id="KW-0378">Hydrolase</keyword>
<feature type="compositionally biased region" description="Basic and acidic residues" evidence="21">
    <location>
        <begin position="723"/>
        <end position="733"/>
    </location>
</feature>
<evidence type="ECO:0000256" key="20">
    <source>
        <dbReference type="ARBA" id="ARBA00048954"/>
    </source>
</evidence>
<keyword evidence="4" id="KW-0004">4Fe-4S</keyword>
<dbReference type="Pfam" id="PF06777">
    <property type="entry name" value="HBB"/>
    <property type="match status" value="1"/>
</dbReference>
<evidence type="ECO:0000256" key="18">
    <source>
        <dbReference type="ARBA" id="ARBA00023242"/>
    </source>
</evidence>
<keyword evidence="6" id="KW-0547">Nucleotide-binding</keyword>
<comment type="catalytic activity">
    <reaction evidence="20">
        <text>ATP + H2O = ADP + phosphate + H(+)</text>
        <dbReference type="Rhea" id="RHEA:13065"/>
        <dbReference type="ChEBI" id="CHEBI:15377"/>
        <dbReference type="ChEBI" id="CHEBI:15378"/>
        <dbReference type="ChEBI" id="CHEBI:30616"/>
        <dbReference type="ChEBI" id="CHEBI:43474"/>
        <dbReference type="ChEBI" id="CHEBI:456216"/>
        <dbReference type="EC" id="5.6.2.3"/>
    </reaction>
</comment>
<evidence type="ECO:0000256" key="8">
    <source>
        <dbReference type="ARBA" id="ARBA00022801"/>
    </source>
</evidence>
<dbReference type="InterPro" id="IPR027417">
    <property type="entry name" value="P-loop_NTPase"/>
</dbReference>
<dbReference type="InterPro" id="IPR045028">
    <property type="entry name" value="DinG/Rad3-like"/>
</dbReference>
<keyword evidence="9" id="KW-0347">Helicase</keyword>
<dbReference type="OrthoDB" id="272481at2759"/>
<evidence type="ECO:0000256" key="6">
    <source>
        <dbReference type="ARBA" id="ARBA00022741"/>
    </source>
</evidence>
<keyword evidence="16" id="KW-0234">DNA repair</keyword>
<dbReference type="GO" id="GO:0046872">
    <property type="term" value="F:metal ion binding"/>
    <property type="evidence" value="ECO:0007669"/>
    <property type="project" value="UniProtKB-KW"/>
</dbReference>
<keyword evidence="11" id="KW-0408">Iron</keyword>
<dbReference type="GO" id="GO:0003684">
    <property type="term" value="F:damaged DNA binding"/>
    <property type="evidence" value="ECO:0007669"/>
    <property type="project" value="TreeGrafter"/>
</dbReference>
<evidence type="ECO:0000256" key="12">
    <source>
        <dbReference type="ARBA" id="ARBA00023014"/>
    </source>
</evidence>
<keyword evidence="7" id="KW-0227">DNA damage</keyword>
<evidence type="ECO:0000256" key="13">
    <source>
        <dbReference type="ARBA" id="ARBA00023015"/>
    </source>
</evidence>
<evidence type="ECO:0000256" key="21">
    <source>
        <dbReference type="SAM" id="MobiDB-lite"/>
    </source>
</evidence>
<evidence type="ECO:0000313" key="24">
    <source>
        <dbReference type="Proteomes" id="UP000279236"/>
    </source>
</evidence>
<dbReference type="FunFam" id="1.10.275.40:FF:000001">
    <property type="entry name" value="DNA repair helicase (Rad3)"/>
    <property type="match status" value="1"/>
</dbReference>
<reference evidence="23 24" key="1">
    <citation type="submission" date="2018-11" db="EMBL/GenBank/DDBJ databases">
        <title>Genome sequence of Apiotrichum porosum DSM 27194.</title>
        <authorList>
            <person name="Aliyu H."/>
            <person name="Gorte O."/>
            <person name="Ochsenreither K."/>
        </authorList>
    </citation>
    <scope>NUCLEOTIDE SEQUENCE [LARGE SCALE GENOMIC DNA]</scope>
    <source>
        <strain evidence="23 24">DSM 27194</strain>
    </source>
</reference>
<evidence type="ECO:0000259" key="22">
    <source>
        <dbReference type="PROSITE" id="PS51193"/>
    </source>
</evidence>
<evidence type="ECO:0000256" key="14">
    <source>
        <dbReference type="ARBA" id="ARBA00023125"/>
    </source>
</evidence>
<dbReference type="GO" id="GO:0045951">
    <property type="term" value="P:positive regulation of mitotic recombination"/>
    <property type="evidence" value="ECO:0007669"/>
    <property type="project" value="TreeGrafter"/>
</dbReference>
<dbReference type="SMART" id="SM00491">
    <property type="entry name" value="HELICc2"/>
    <property type="match status" value="1"/>
</dbReference>
<keyword evidence="24" id="KW-1185">Reference proteome</keyword>
<organism evidence="23 24">
    <name type="scientific">Apiotrichum porosum</name>
    <dbReference type="NCBI Taxonomy" id="105984"/>
    <lineage>
        <taxon>Eukaryota</taxon>
        <taxon>Fungi</taxon>
        <taxon>Dikarya</taxon>
        <taxon>Basidiomycota</taxon>
        <taxon>Agaricomycotina</taxon>
        <taxon>Tremellomycetes</taxon>
        <taxon>Trichosporonales</taxon>
        <taxon>Trichosporonaceae</taxon>
        <taxon>Apiotrichum</taxon>
    </lineage>
</organism>
<dbReference type="InterPro" id="IPR002464">
    <property type="entry name" value="DNA/RNA_helicase_DEAH_CS"/>
</dbReference>
<dbReference type="GO" id="GO:0006289">
    <property type="term" value="P:nucleotide-excision repair"/>
    <property type="evidence" value="ECO:0007669"/>
    <property type="project" value="InterPro"/>
</dbReference>
<dbReference type="GO" id="GO:0016818">
    <property type="term" value="F:hydrolase activity, acting on acid anhydrides, in phosphorus-containing anhydrides"/>
    <property type="evidence" value="ECO:0007669"/>
    <property type="project" value="InterPro"/>
</dbReference>
<dbReference type="EC" id="5.6.2.3" evidence="19"/>
<evidence type="ECO:0000256" key="10">
    <source>
        <dbReference type="ARBA" id="ARBA00022840"/>
    </source>
</evidence>
<dbReference type="InterPro" id="IPR006554">
    <property type="entry name" value="Helicase-like_DEXD_c2"/>
</dbReference>
<protein>
    <recommendedName>
        <fullName evidence="19">DNA 5'-3' helicase</fullName>
        <ecNumber evidence="19">5.6.2.3</ecNumber>
    </recommendedName>
</protein>
<keyword evidence="12" id="KW-0411">Iron-sulfur</keyword>
<dbReference type="Proteomes" id="UP000279236">
    <property type="component" value="Unassembled WGS sequence"/>
</dbReference>
<keyword evidence="15" id="KW-0804">Transcription</keyword>
<evidence type="ECO:0000256" key="17">
    <source>
        <dbReference type="ARBA" id="ARBA00023235"/>
    </source>
</evidence>